<dbReference type="AlphaFoldDB" id="A0A8B6ZYU3"/>
<reference evidence="3" key="1">
    <citation type="submission" date="2025-08" db="UniProtKB">
        <authorList>
            <consortium name="RefSeq"/>
        </authorList>
    </citation>
    <scope>IDENTIFICATION</scope>
</reference>
<evidence type="ECO:0000313" key="2">
    <source>
        <dbReference type="Proteomes" id="UP000694850"/>
    </source>
</evidence>
<feature type="region of interest" description="Disordered" evidence="1">
    <location>
        <begin position="345"/>
        <end position="368"/>
    </location>
</feature>
<dbReference type="PANTHER" id="PTHR34831:SF1">
    <property type="entry name" value="MIGRATION AND INVASION-INHIBITORY PROTEIN"/>
    <property type="match status" value="1"/>
</dbReference>
<dbReference type="CTD" id="60672"/>
<dbReference type="RefSeq" id="XP_007940859.1">
    <property type="nucleotide sequence ID" value="XM_007942668.1"/>
</dbReference>
<sequence>MVETEDLVQLRRLSLELLRQLWAGQEAMRQAVAEAASESSLDSSSSHDVETPLSQETTSTVLRASSLPGTPQDGPCDLAWPGGTSSLAVSLPAPSCQHQKCLGRPRPHSAPLLVTSDLNNPELSAELGNPGHQQAVKCILTPRQSKPSKPRVTFRKEPAMPEWSWRLRPYLGYDWIAGSLDSTSPVTGKSEVFFSKLQKFRETNKEECIFSDPESQFLSLCESSNVDEDHECVYCYRVNRRLFLVPADPGTPCRLCRTPRDQHGPETLEEPAQVRVSIPVSVLDPPHRYRIHRRKSFDASDTLALPRHCLLGWDIIPPKPEKSSAPRNLDLWSCVSSEAQHRKLSAASPTRLALPTQAPPPTPIWLEPQVTWHGTPWQKP</sequence>
<dbReference type="GO" id="GO:0010972">
    <property type="term" value="P:negative regulation of G2/M transition of mitotic cell cycle"/>
    <property type="evidence" value="ECO:0007669"/>
    <property type="project" value="InterPro"/>
</dbReference>
<dbReference type="OrthoDB" id="10002384at2759"/>
<organism evidence="2 3">
    <name type="scientific">Orycteropus afer afer</name>
    <dbReference type="NCBI Taxonomy" id="1230840"/>
    <lineage>
        <taxon>Eukaryota</taxon>
        <taxon>Metazoa</taxon>
        <taxon>Chordata</taxon>
        <taxon>Craniata</taxon>
        <taxon>Vertebrata</taxon>
        <taxon>Euteleostomi</taxon>
        <taxon>Mammalia</taxon>
        <taxon>Eutheria</taxon>
        <taxon>Afrotheria</taxon>
        <taxon>Tubulidentata</taxon>
        <taxon>Orycteropodidae</taxon>
        <taxon>Orycteropus</taxon>
    </lineage>
</organism>
<feature type="compositionally biased region" description="Low complexity" evidence="1">
    <location>
        <begin position="33"/>
        <end position="44"/>
    </location>
</feature>
<protein>
    <submittedName>
        <fullName evidence="3">Migration and invasion-inhibitory protein</fullName>
    </submittedName>
</protein>
<dbReference type="Pfam" id="PF15734">
    <property type="entry name" value="MIIP"/>
    <property type="match status" value="1"/>
</dbReference>
<gene>
    <name evidence="3" type="primary">LOC103198497</name>
</gene>
<accession>A0A8B6ZYU3</accession>
<dbReference type="InterPro" id="IPR031466">
    <property type="entry name" value="MIIP"/>
</dbReference>
<feature type="region of interest" description="Disordered" evidence="1">
    <location>
        <begin position="33"/>
        <end position="59"/>
    </location>
</feature>
<evidence type="ECO:0000256" key="1">
    <source>
        <dbReference type="SAM" id="MobiDB-lite"/>
    </source>
</evidence>
<dbReference type="GO" id="GO:0030336">
    <property type="term" value="P:negative regulation of cell migration"/>
    <property type="evidence" value="ECO:0007669"/>
    <property type="project" value="InterPro"/>
</dbReference>
<name>A0A8B6ZYU3_ORYAF</name>
<evidence type="ECO:0000313" key="3">
    <source>
        <dbReference type="RefSeq" id="XP_007940859.1"/>
    </source>
</evidence>
<keyword evidence="2" id="KW-1185">Reference proteome</keyword>
<dbReference type="PANTHER" id="PTHR34831">
    <property type="entry name" value="MIGRATION AND INVASION-INHIBITORY PROTEIN"/>
    <property type="match status" value="1"/>
</dbReference>
<proteinExistence type="predicted"/>
<dbReference type="GeneID" id="103198497"/>
<dbReference type="Proteomes" id="UP000694850">
    <property type="component" value="Unplaced"/>
</dbReference>